<dbReference type="Proteomes" id="UP000809789">
    <property type="component" value="Unassembled WGS sequence"/>
</dbReference>
<comment type="caution">
    <text evidence="1">The sequence shown here is derived from an EMBL/GenBank/DDBJ whole genome shotgun (WGS) entry which is preliminary data.</text>
</comment>
<reference evidence="1" key="1">
    <citation type="submission" date="2021-07" db="EMBL/GenBank/DDBJ databases">
        <title>Elsinoe batatas strain:CRI-CJ2 Genome sequencing and assembly.</title>
        <authorList>
            <person name="Huang L."/>
        </authorList>
    </citation>
    <scope>NUCLEOTIDE SEQUENCE</scope>
    <source>
        <strain evidence="1">CRI-CJ2</strain>
    </source>
</reference>
<keyword evidence="2" id="KW-1185">Reference proteome</keyword>
<accession>A0A8K0PDZ8</accession>
<dbReference type="AlphaFoldDB" id="A0A8K0PDZ8"/>
<name>A0A8K0PDZ8_9PEZI</name>
<dbReference type="OrthoDB" id="5428038at2759"/>
<sequence>MPCGASTSRRIARTAVSSSKGLWITDDALDHVINRFFRIHGDQCRRHGSNVPGPLEARRRQGKRRMGLATCFDPPTSSVWPDLRSIFRVGSLFDSRPVDSRWTWTAPTSRQTGDITEGETLRTPATIRDQGIKEPASILECKNLEEIRTLYWQTCPLGEGAIRFTNEALDYYLALVRKHASGQKVRRKRKNEPELIELLRSEVNNAQSRSMQRVFTWLATQNTNSNAYLRELLRGVLQLAVDKFETDLLDAPEMTQIVETLCQKLSSRQYDLTKLPAIYGSLMRLKERVLIRLQTEPDDAQLSCLATRLHDFCRLSLTKTRWITWMSFTARLPPVLKISYTEDVVDQLVATVRRDVAQSPKGGNAASIAAGAFVAASQNQLDWQWWTDVCKRVTTTVLSERESMKVPRRWLDSLRDAAAQQSADEKCQALMSQVDDTIRDFHLESASQAADETFEALSYPDQDLSQIPESAVVTAWSHSPQVATALIQKHLAEDNVWRAKWTFDRSRAVKPSRCKDLLSAMVANGHDQSGTYLEMLQRPETTSTNSADGQREAPEILSSDRIHMVEHLATEISLSDKILDGRALRITWRLFQYLRNHSAPISVHMVRALVRTSVIRYLSHDARIRHQRTDRILQLVKEVEGDKVAQLLQTMIIDWQLMIDQRLLTERVEKHPLQRTSRPHAPQARPVVRAFAIDTRQRPVARQRRPKFSYRIRSRMTKVRHRVRRLNVHIE</sequence>
<evidence type="ECO:0000313" key="2">
    <source>
        <dbReference type="Proteomes" id="UP000809789"/>
    </source>
</evidence>
<organism evidence="1 2">
    <name type="scientific">Elsinoe batatas</name>
    <dbReference type="NCBI Taxonomy" id="2601811"/>
    <lineage>
        <taxon>Eukaryota</taxon>
        <taxon>Fungi</taxon>
        <taxon>Dikarya</taxon>
        <taxon>Ascomycota</taxon>
        <taxon>Pezizomycotina</taxon>
        <taxon>Dothideomycetes</taxon>
        <taxon>Dothideomycetidae</taxon>
        <taxon>Myriangiales</taxon>
        <taxon>Elsinoaceae</taxon>
        <taxon>Elsinoe</taxon>
    </lineage>
</organism>
<gene>
    <name evidence="1" type="ORF">KVT40_006848</name>
</gene>
<protein>
    <submittedName>
        <fullName evidence="1">Uncharacterized protein</fullName>
    </submittedName>
</protein>
<proteinExistence type="predicted"/>
<evidence type="ECO:0000313" key="1">
    <source>
        <dbReference type="EMBL" id="KAG8625097.1"/>
    </source>
</evidence>
<dbReference type="EMBL" id="JAESVG020000008">
    <property type="protein sequence ID" value="KAG8625097.1"/>
    <property type="molecule type" value="Genomic_DNA"/>
</dbReference>